<gene>
    <name evidence="1" type="ORF">MYAER_3985</name>
</gene>
<accession>A0A0F6U7Y1</accession>
<evidence type="ECO:0000313" key="2">
    <source>
        <dbReference type="Proteomes" id="UP000034103"/>
    </source>
</evidence>
<evidence type="ECO:0000313" key="1">
    <source>
        <dbReference type="EMBL" id="AKE66311.1"/>
    </source>
</evidence>
<dbReference type="PATRIC" id="fig|1641812.3.peg.4122"/>
<dbReference type="EMBL" id="CP011304">
    <property type="protein sequence ID" value="AKE66311.1"/>
    <property type="molecule type" value="Genomic_DNA"/>
</dbReference>
<organism evidence="1 2">
    <name type="scientific">Microcystis aeruginosa NIES-2549</name>
    <dbReference type="NCBI Taxonomy" id="1641812"/>
    <lineage>
        <taxon>Bacteria</taxon>
        <taxon>Bacillati</taxon>
        <taxon>Cyanobacteriota</taxon>
        <taxon>Cyanophyceae</taxon>
        <taxon>Oscillatoriophycideae</taxon>
        <taxon>Chroococcales</taxon>
        <taxon>Microcystaceae</taxon>
        <taxon>Microcystis</taxon>
    </lineage>
</organism>
<proteinExistence type="predicted"/>
<dbReference type="Proteomes" id="UP000034103">
    <property type="component" value="Chromosome"/>
</dbReference>
<protein>
    <submittedName>
        <fullName evidence="1">Uncharacterized protein</fullName>
    </submittedName>
</protein>
<dbReference type="AlphaFoldDB" id="A0A0F6U7Y1"/>
<name>A0A0F6U7Y1_MICAE</name>
<reference evidence="1 2" key="1">
    <citation type="journal article" date="2015" name="Genome Announc.">
        <title>Complete Genome Sequence of Microcystis aeruginosa NIES-2549, a Bloom-Forming Cyanobacterium from Lake Kasumigaura, Japan.</title>
        <authorList>
            <person name="Yamaguchi H."/>
            <person name="Suzuki S."/>
            <person name="Tanabe Y."/>
            <person name="Osana Y."/>
            <person name="Shimura Y."/>
            <person name="Ishida K."/>
            <person name="Kawachi M."/>
        </authorList>
    </citation>
    <scope>NUCLEOTIDE SEQUENCE [LARGE SCALE GENOMIC DNA]</scope>
    <source>
        <strain evidence="1 2">NIES-2549</strain>
    </source>
</reference>
<dbReference type="HOGENOM" id="CLU_3312717_0_0_3"/>
<sequence length="39" mass="4736">MRPPRWQSSSMVNWDRAKPEKAKIWQDKNLMLTADKYQT</sequence>